<feature type="transmembrane region" description="Helical" evidence="7">
    <location>
        <begin position="72"/>
        <end position="89"/>
    </location>
</feature>
<organism evidence="9 10">
    <name type="scientific">Agaribacillus aureus</name>
    <dbReference type="NCBI Taxonomy" id="3051825"/>
    <lineage>
        <taxon>Bacteria</taxon>
        <taxon>Pseudomonadati</taxon>
        <taxon>Bacteroidota</taxon>
        <taxon>Cytophagia</taxon>
        <taxon>Cytophagales</taxon>
        <taxon>Splendidivirgaceae</taxon>
        <taxon>Agaribacillus</taxon>
    </lineage>
</organism>
<accession>A0ABT8LCX6</accession>
<dbReference type="PROSITE" id="PS50850">
    <property type="entry name" value="MFS"/>
    <property type="match status" value="1"/>
</dbReference>
<evidence type="ECO:0000256" key="7">
    <source>
        <dbReference type="SAM" id="Phobius"/>
    </source>
</evidence>
<comment type="caution">
    <text evidence="9">The sequence shown here is derived from an EMBL/GenBank/DDBJ whole genome shotgun (WGS) entry which is preliminary data.</text>
</comment>
<keyword evidence="10" id="KW-1185">Reference proteome</keyword>
<sequence length="404" mass="45315">MRPAIRIQLSVMMFLQFFIWGTWFVTMGTYLFKIGFDGLEVGQAYSAIPIGAIISPFFIGMIADKYFPAEKVLAAMHLIGGTILYWVSTIVSPNYFFWVLLLYALCYMPTLALVNAICFNQMKDPGKQFPYVRVLGTLGWIIASGMISKLYLEDTSVPLKIAASVSVLMGLFSFSLPKTPPKSKGEKVTIANILGLEALKLMKEKSFAIFVISSLLISIPLAFYYNFTNAFLNEAGMETAALKMTLGQLSEVLFMFLMPVLFLRLGVKKMLLIGMIAWVVRYGLFAFGNNESLVFMFYIGILLHGICYDFFFVTGQIYVDKKAPKAIQASAQGFITLVTYGVGMLIGSWVSGFVVEYYTYGESHAWRSIWYFPAIMALIVSLLFWVLFKEKDNQVSASQDNQPA</sequence>
<evidence type="ECO:0000256" key="6">
    <source>
        <dbReference type="ARBA" id="ARBA00023136"/>
    </source>
</evidence>
<dbReference type="SUPFAM" id="SSF103473">
    <property type="entry name" value="MFS general substrate transporter"/>
    <property type="match status" value="1"/>
</dbReference>
<evidence type="ECO:0000313" key="9">
    <source>
        <dbReference type="EMBL" id="MDN5215617.1"/>
    </source>
</evidence>
<dbReference type="InterPro" id="IPR036259">
    <property type="entry name" value="MFS_trans_sf"/>
</dbReference>
<keyword evidence="2" id="KW-0813">Transport</keyword>
<feature type="transmembrane region" description="Helical" evidence="7">
    <location>
        <begin position="207"/>
        <end position="225"/>
    </location>
</feature>
<dbReference type="InterPro" id="IPR020846">
    <property type="entry name" value="MFS_dom"/>
</dbReference>
<feature type="transmembrane region" description="Helical" evidence="7">
    <location>
        <begin position="245"/>
        <end position="263"/>
    </location>
</feature>
<evidence type="ECO:0000256" key="4">
    <source>
        <dbReference type="ARBA" id="ARBA00022692"/>
    </source>
</evidence>
<dbReference type="PANTHER" id="PTHR23522:SF4">
    <property type="entry name" value="NUCLEOSIDE PERMEASE NUPG-RELATED"/>
    <property type="match status" value="1"/>
</dbReference>
<keyword evidence="4 7" id="KW-0812">Transmembrane</keyword>
<keyword evidence="6 7" id="KW-0472">Membrane</keyword>
<feature type="transmembrane region" description="Helical" evidence="7">
    <location>
        <begin position="270"/>
        <end position="287"/>
    </location>
</feature>
<feature type="transmembrane region" description="Helical" evidence="7">
    <location>
        <begin position="157"/>
        <end position="177"/>
    </location>
</feature>
<evidence type="ECO:0000259" key="8">
    <source>
        <dbReference type="PROSITE" id="PS50850"/>
    </source>
</evidence>
<feature type="transmembrane region" description="Helical" evidence="7">
    <location>
        <begin position="44"/>
        <end position="63"/>
    </location>
</feature>
<feature type="transmembrane region" description="Helical" evidence="7">
    <location>
        <begin position="95"/>
        <end position="119"/>
    </location>
</feature>
<feature type="transmembrane region" description="Helical" evidence="7">
    <location>
        <begin position="12"/>
        <end position="32"/>
    </location>
</feature>
<feature type="transmembrane region" description="Helical" evidence="7">
    <location>
        <begin position="131"/>
        <end position="151"/>
    </location>
</feature>
<keyword evidence="5 7" id="KW-1133">Transmembrane helix</keyword>
<evidence type="ECO:0000256" key="3">
    <source>
        <dbReference type="ARBA" id="ARBA00022475"/>
    </source>
</evidence>
<evidence type="ECO:0000256" key="2">
    <source>
        <dbReference type="ARBA" id="ARBA00022448"/>
    </source>
</evidence>
<feature type="transmembrane region" description="Helical" evidence="7">
    <location>
        <begin position="334"/>
        <end position="358"/>
    </location>
</feature>
<reference evidence="9" key="1">
    <citation type="submission" date="2023-06" db="EMBL/GenBank/DDBJ databases">
        <title>Genomic of Agaribacillus aureum.</title>
        <authorList>
            <person name="Wang G."/>
        </authorList>
    </citation>
    <scope>NUCLEOTIDE SEQUENCE</scope>
    <source>
        <strain evidence="9">BMA12</strain>
    </source>
</reference>
<evidence type="ECO:0000313" key="10">
    <source>
        <dbReference type="Proteomes" id="UP001172083"/>
    </source>
</evidence>
<dbReference type="RefSeq" id="WP_346760956.1">
    <property type="nucleotide sequence ID" value="NZ_JAUJEB010000007.1"/>
</dbReference>
<dbReference type="CDD" id="cd06177">
    <property type="entry name" value="MFS_NHS"/>
    <property type="match status" value="1"/>
</dbReference>
<name>A0ABT8LCX6_9BACT</name>
<protein>
    <submittedName>
        <fullName evidence="9">Nucleoside permease</fullName>
    </submittedName>
</protein>
<dbReference type="EMBL" id="JAUJEB010000007">
    <property type="protein sequence ID" value="MDN5215617.1"/>
    <property type="molecule type" value="Genomic_DNA"/>
</dbReference>
<dbReference type="Proteomes" id="UP001172083">
    <property type="component" value="Unassembled WGS sequence"/>
</dbReference>
<dbReference type="InterPro" id="IPR004740">
    <property type="entry name" value="Nuc_H_symport"/>
</dbReference>
<dbReference type="Gene3D" id="1.20.1250.20">
    <property type="entry name" value="MFS general substrate transporter like domains"/>
    <property type="match status" value="2"/>
</dbReference>
<feature type="transmembrane region" description="Helical" evidence="7">
    <location>
        <begin position="293"/>
        <end position="313"/>
    </location>
</feature>
<dbReference type="Pfam" id="PF03825">
    <property type="entry name" value="Nuc_H_symport"/>
    <property type="match status" value="1"/>
</dbReference>
<dbReference type="PANTHER" id="PTHR23522">
    <property type="entry name" value="BLL5896 PROTEIN"/>
    <property type="match status" value="1"/>
</dbReference>
<comment type="subcellular location">
    <subcellularLocation>
        <location evidence="1">Cell membrane</location>
        <topology evidence="1">Multi-pass membrane protein</topology>
    </subcellularLocation>
</comment>
<evidence type="ECO:0000256" key="5">
    <source>
        <dbReference type="ARBA" id="ARBA00022989"/>
    </source>
</evidence>
<evidence type="ECO:0000256" key="1">
    <source>
        <dbReference type="ARBA" id="ARBA00004651"/>
    </source>
</evidence>
<feature type="transmembrane region" description="Helical" evidence="7">
    <location>
        <begin position="370"/>
        <end position="388"/>
    </location>
</feature>
<proteinExistence type="predicted"/>
<gene>
    <name evidence="9" type="ORF">QQ020_26305</name>
</gene>
<feature type="domain" description="Major facilitator superfamily (MFS) profile" evidence="8">
    <location>
        <begin position="159"/>
        <end position="404"/>
    </location>
</feature>
<keyword evidence="3" id="KW-1003">Cell membrane</keyword>